<dbReference type="SUPFAM" id="SSF52283">
    <property type="entry name" value="Formate/glycerate dehydrogenase catalytic domain-like"/>
    <property type="match status" value="1"/>
</dbReference>
<dbReference type="PANTHER" id="PTHR42938">
    <property type="entry name" value="FORMATE DEHYDROGENASE 1"/>
    <property type="match status" value="1"/>
</dbReference>
<name>A0A8C1U0R8_CYPCA</name>
<reference evidence="2" key="1">
    <citation type="submission" date="2025-08" db="UniProtKB">
        <authorList>
            <consortium name="Ensembl"/>
        </authorList>
    </citation>
    <scope>IDENTIFICATION</scope>
</reference>
<dbReference type="AlphaFoldDB" id="A0A8C1U0R8"/>
<proteinExistence type="predicted"/>
<dbReference type="GO" id="GO:0004617">
    <property type="term" value="F:phosphoglycerate dehydrogenase activity"/>
    <property type="evidence" value="ECO:0007669"/>
    <property type="project" value="TreeGrafter"/>
</dbReference>
<dbReference type="Pfam" id="PF00389">
    <property type="entry name" value="2-Hacid_dh"/>
    <property type="match status" value="1"/>
</dbReference>
<evidence type="ECO:0000313" key="3">
    <source>
        <dbReference type="Proteomes" id="UP000694700"/>
    </source>
</evidence>
<protein>
    <recommendedName>
        <fullName evidence="1">D-isomer specific 2-hydroxyacid dehydrogenase catalytic domain-containing protein</fullName>
    </recommendedName>
</protein>
<feature type="domain" description="D-isomer specific 2-hydroxyacid dehydrogenase catalytic" evidence="1">
    <location>
        <begin position="9"/>
        <end position="94"/>
    </location>
</feature>
<evidence type="ECO:0000259" key="1">
    <source>
        <dbReference type="Pfam" id="PF00389"/>
    </source>
</evidence>
<accession>A0A8C1U0R8</accession>
<sequence>MAPVSVKRVLISESVDPCCKTILQENGIEVTQKQQMTKEELIAEIQVTLIVRSATKVTADVVNAGSNLKIIGRAGTGVDNVDVDAATKRGIILCTLLTSFLNVVVYTEMNCQYLLPLMLTSKEMFKE</sequence>
<dbReference type="Ensembl" id="ENSCCRT00015030761.1">
    <property type="protein sequence ID" value="ENSCCRP00015029718.1"/>
    <property type="gene ID" value="ENSCCRG00015012526.1"/>
</dbReference>
<dbReference type="Proteomes" id="UP000694700">
    <property type="component" value="Unplaced"/>
</dbReference>
<evidence type="ECO:0000313" key="2">
    <source>
        <dbReference type="Ensembl" id="ENSCCRP00015029718.1"/>
    </source>
</evidence>
<dbReference type="Gene3D" id="3.40.50.720">
    <property type="entry name" value="NAD(P)-binding Rossmann-like Domain"/>
    <property type="match status" value="1"/>
</dbReference>
<dbReference type="GO" id="GO:0051287">
    <property type="term" value="F:NAD binding"/>
    <property type="evidence" value="ECO:0007669"/>
    <property type="project" value="InterPro"/>
</dbReference>
<organism evidence="2 3">
    <name type="scientific">Cyprinus carpio</name>
    <name type="common">Common carp</name>
    <dbReference type="NCBI Taxonomy" id="7962"/>
    <lineage>
        <taxon>Eukaryota</taxon>
        <taxon>Metazoa</taxon>
        <taxon>Chordata</taxon>
        <taxon>Craniata</taxon>
        <taxon>Vertebrata</taxon>
        <taxon>Euteleostomi</taxon>
        <taxon>Actinopterygii</taxon>
        <taxon>Neopterygii</taxon>
        <taxon>Teleostei</taxon>
        <taxon>Ostariophysi</taxon>
        <taxon>Cypriniformes</taxon>
        <taxon>Cyprinidae</taxon>
        <taxon>Cyprininae</taxon>
        <taxon>Cyprinus</taxon>
    </lineage>
</organism>
<dbReference type="PANTHER" id="PTHR42938:SF22">
    <property type="entry name" value="D-3-PHOSPHOGLYCERATE DEHYDROGENASE"/>
    <property type="match status" value="1"/>
</dbReference>
<dbReference type="InterPro" id="IPR006139">
    <property type="entry name" value="D-isomer_2_OHA_DH_cat_dom"/>
</dbReference>